<evidence type="ECO:0000313" key="2">
    <source>
        <dbReference type="EMBL" id="GGO82082.1"/>
    </source>
</evidence>
<evidence type="ECO:0000256" key="1">
    <source>
        <dbReference type="SAM" id="MobiDB-lite"/>
    </source>
</evidence>
<proteinExistence type="predicted"/>
<sequence>MAGARTAVVAVAADCAQRSGARGALAELGAVANRGGSSLVARQSRGPRDTLSGE</sequence>
<dbReference type="RefSeq" id="WP_189130084.1">
    <property type="nucleotide sequence ID" value="NZ_BMMS01000003.1"/>
</dbReference>
<feature type="region of interest" description="Disordered" evidence="1">
    <location>
        <begin position="35"/>
        <end position="54"/>
    </location>
</feature>
<keyword evidence="3" id="KW-1185">Reference proteome</keyword>
<protein>
    <submittedName>
        <fullName evidence="2">Uncharacterized protein</fullName>
    </submittedName>
</protein>
<dbReference type="EMBL" id="BMMS01000003">
    <property type="protein sequence ID" value="GGO82082.1"/>
    <property type="molecule type" value="Genomic_DNA"/>
</dbReference>
<organism evidence="2 3">
    <name type="scientific">Wenjunlia tyrosinilytica</name>
    <dbReference type="NCBI Taxonomy" id="1544741"/>
    <lineage>
        <taxon>Bacteria</taxon>
        <taxon>Bacillati</taxon>
        <taxon>Actinomycetota</taxon>
        <taxon>Actinomycetes</taxon>
        <taxon>Kitasatosporales</taxon>
        <taxon>Streptomycetaceae</taxon>
        <taxon>Wenjunlia</taxon>
    </lineage>
</organism>
<dbReference type="AlphaFoldDB" id="A0A917ZHU1"/>
<dbReference type="Proteomes" id="UP000641932">
    <property type="component" value="Unassembled WGS sequence"/>
</dbReference>
<reference evidence="2" key="1">
    <citation type="journal article" date="2014" name="Int. J. Syst. Evol. Microbiol.">
        <title>Complete genome sequence of Corynebacterium casei LMG S-19264T (=DSM 44701T), isolated from a smear-ripened cheese.</title>
        <authorList>
            <consortium name="US DOE Joint Genome Institute (JGI-PGF)"/>
            <person name="Walter F."/>
            <person name="Albersmeier A."/>
            <person name="Kalinowski J."/>
            <person name="Ruckert C."/>
        </authorList>
    </citation>
    <scope>NUCLEOTIDE SEQUENCE</scope>
    <source>
        <strain evidence="2">CGMCC 4.7201</strain>
    </source>
</reference>
<comment type="caution">
    <text evidence="2">The sequence shown here is derived from an EMBL/GenBank/DDBJ whole genome shotgun (WGS) entry which is preliminary data.</text>
</comment>
<name>A0A917ZHU1_9ACTN</name>
<gene>
    <name evidence="2" type="ORF">GCM10012280_07820</name>
</gene>
<reference evidence="2" key="2">
    <citation type="submission" date="2020-09" db="EMBL/GenBank/DDBJ databases">
        <authorList>
            <person name="Sun Q."/>
            <person name="Zhou Y."/>
        </authorList>
    </citation>
    <scope>NUCLEOTIDE SEQUENCE</scope>
    <source>
        <strain evidence="2">CGMCC 4.7201</strain>
    </source>
</reference>
<accession>A0A917ZHU1</accession>
<evidence type="ECO:0000313" key="3">
    <source>
        <dbReference type="Proteomes" id="UP000641932"/>
    </source>
</evidence>